<keyword evidence="3" id="KW-1185">Reference proteome</keyword>
<dbReference type="Pfam" id="PF09346">
    <property type="entry name" value="SMI1_KNR4"/>
    <property type="match status" value="1"/>
</dbReference>
<dbReference type="SUPFAM" id="SSF160631">
    <property type="entry name" value="SMI1/KNR4-like"/>
    <property type="match status" value="1"/>
</dbReference>
<protein>
    <submittedName>
        <fullName evidence="2">SMI1/KNR4 family protein</fullName>
    </submittedName>
</protein>
<reference evidence="2 3" key="1">
    <citation type="journal article" date="2016" name="Int. J. Syst. Evol. Microbiol.">
        <title>Chitinibacter fontanus sp. nov., isolated from a spring.</title>
        <authorList>
            <person name="Sheu S.Y."/>
            <person name="Li Y.S."/>
            <person name="Young C.C."/>
            <person name="Chen W.M."/>
        </authorList>
    </citation>
    <scope>NUCLEOTIDE SEQUENCE [LARGE SCALE GENOMIC DNA]</scope>
    <source>
        <strain evidence="2 3">STM-7</strain>
    </source>
</reference>
<dbReference type="KEGG" id="cfon:HZU75_04075"/>
<dbReference type="RefSeq" id="WP_180307903.1">
    <property type="nucleotide sequence ID" value="NZ_CP058952.1"/>
</dbReference>
<gene>
    <name evidence="2" type="ORF">HZU75_04075</name>
</gene>
<evidence type="ECO:0000313" key="3">
    <source>
        <dbReference type="Proteomes" id="UP000510822"/>
    </source>
</evidence>
<feature type="domain" description="Knr4/Smi1-like" evidence="1">
    <location>
        <begin position="6"/>
        <end position="127"/>
    </location>
</feature>
<proteinExistence type="predicted"/>
<dbReference type="AlphaFoldDB" id="A0A7D5ZF81"/>
<evidence type="ECO:0000259" key="1">
    <source>
        <dbReference type="Pfam" id="PF09346"/>
    </source>
</evidence>
<dbReference type="InterPro" id="IPR018958">
    <property type="entry name" value="Knr4/Smi1-like_dom"/>
</dbReference>
<dbReference type="InterPro" id="IPR037883">
    <property type="entry name" value="Knr4/Smi1-like_sf"/>
</dbReference>
<sequence>MPFDLSERFVDEAEQLLGAALPESYRTAMKSENGGVVEFNDDNWELYPIADSSDRKRLVRSCNHIIKETEFYKDCEGFPENALAIAANGCGDQLIFLREGNSYSPIVFCWSHETGELEKAANDFAELKNPSP</sequence>
<dbReference type="Proteomes" id="UP000510822">
    <property type="component" value="Chromosome"/>
</dbReference>
<name>A0A7D5ZF81_9NEIS</name>
<organism evidence="2 3">
    <name type="scientific">Chitinibacter fontanus</name>
    <dbReference type="NCBI Taxonomy" id="1737446"/>
    <lineage>
        <taxon>Bacteria</taxon>
        <taxon>Pseudomonadati</taxon>
        <taxon>Pseudomonadota</taxon>
        <taxon>Betaproteobacteria</taxon>
        <taxon>Neisseriales</taxon>
        <taxon>Chitinibacteraceae</taxon>
        <taxon>Chitinibacter</taxon>
    </lineage>
</organism>
<dbReference type="EMBL" id="CP058952">
    <property type="protein sequence ID" value="QLI80769.1"/>
    <property type="molecule type" value="Genomic_DNA"/>
</dbReference>
<accession>A0A7D5ZF81</accession>
<dbReference type="Gene3D" id="3.40.1580.10">
    <property type="entry name" value="SMI1/KNR4-like"/>
    <property type="match status" value="1"/>
</dbReference>
<evidence type="ECO:0000313" key="2">
    <source>
        <dbReference type="EMBL" id="QLI80769.1"/>
    </source>
</evidence>